<proteinExistence type="predicted"/>
<dbReference type="PANTHER" id="PTHR10443">
    <property type="entry name" value="MICROSOMAL DIPEPTIDASE"/>
    <property type="match status" value="1"/>
</dbReference>
<dbReference type="Pfam" id="PF01244">
    <property type="entry name" value="Peptidase_M19"/>
    <property type="match status" value="1"/>
</dbReference>
<dbReference type="SUPFAM" id="SSF51556">
    <property type="entry name" value="Metallo-dependent hydrolases"/>
    <property type="match status" value="1"/>
</dbReference>
<gene>
    <name evidence="1" type="ORF">G3M99_15240</name>
</gene>
<dbReference type="RefSeq" id="WP_199870712.1">
    <property type="nucleotide sequence ID" value="NZ_JAAGPU010000035.1"/>
</dbReference>
<name>A0A6M0H630_9CLOT</name>
<dbReference type="GO" id="GO:0070573">
    <property type="term" value="F:metallodipeptidase activity"/>
    <property type="evidence" value="ECO:0007669"/>
    <property type="project" value="InterPro"/>
</dbReference>
<sequence>MAFIDLHCDTASRMLYEGLDLRESECKVSIEKLTKGGGLAQFFAFFVELNNKKDPFLEFKNQYDNFIYEVSKNKDKIEIVTNLKELENCNLENKVGAFLTIEEGEVLKGNIDMVEEVYKLGIRLITLTWNYKNSLGYPNFEFVYKDNGLTDKGKEVVEAMEHFGIIPDCSHLSDKGFYDLVDICKKPFIASHSNARSITNHPRNLTDDMIRKLALKGGVMGINFCSVFLGESEEAKISQMVNHIKHIVNIGGIGIVALGSDFDGIENEVEIKNTSEMNNLAYALKKEGLKESDIEKIFFENVKNVLKETLK</sequence>
<evidence type="ECO:0000313" key="1">
    <source>
        <dbReference type="EMBL" id="NEU06180.1"/>
    </source>
</evidence>
<keyword evidence="2" id="KW-1185">Reference proteome</keyword>
<reference evidence="1 2" key="1">
    <citation type="submission" date="2020-02" db="EMBL/GenBank/DDBJ databases">
        <title>Genome assembly of a novel Clostridium senegalense strain.</title>
        <authorList>
            <person name="Gupta T.B."/>
            <person name="Jauregui R."/>
            <person name="Maclean P."/>
            <person name="Nawarathana A."/>
            <person name="Brightwell G."/>
        </authorList>
    </citation>
    <scope>NUCLEOTIDE SEQUENCE [LARGE SCALE GENOMIC DNA]</scope>
    <source>
        <strain evidence="1 2">AGRFS4</strain>
    </source>
</reference>
<dbReference type="AlphaFoldDB" id="A0A6M0H630"/>
<dbReference type="CDD" id="cd01301">
    <property type="entry name" value="rDP_like"/>
    <property type="match status" value="1"/>
</dbReference>
<dbReference type="EMBL" id="JAAGPU010000035">
    <property type="protein sequence ID" value="NEU06180.1"/>
    <property type="molecule type" value="Genomic_DNA"/>
</dbReference>
<accession>A0A6M0H630</accession>
<dbReference type="PROSITE" id="PS51365">
    <property type="entry name" value="RENAL_DIPEPTIDASE_2"/>
    <property type="match status" value="1"/>
</dbReference>
<dbReference type="InterPro" id="IPR032466">
    <property type="entry name" value="Metal_Hydrolase"/>
</dbReference>
<evidence type="ECO:0000313" key="2">
    <source>
        <dbReference type="Proteomes" id="UP000481872"/>
    </source>
</evidence>
<dbReference type="InterPro" id="IPR008257">
    <property type="entry name" value="Pept_M19"/>
</dbReference>
<comment type="caution">
    <text evidence="1">The sequence shown here is derived from an EMBL/GenBank/DDBJ whole genome shotgun (WGS) entry which is preliminary data.</text>
</comment>
<dbReference type="Gene3D" id="3.20.20.140">
    <property type="entry name" value="Metal-dependent hydrolases"/>
    <property type="match status" value="1"/>
</dbReference>
<dbReference type="GO" id="GO:0006508">
    <property type="term" value="P:proteolysis"/>
    <property type="evidence" value="ECO:0007669"/>
    <property type="project" value="InterPro"/>
</dbReference>
<dbReference type="PANTHER" id="PTHR10443:SF12">
    <property type="entry name" value="DIPEPTIDASE"/>
    <property type="match status" value="1"/>
</dbReference>
<protein>
    <submittedName>
        <fullName evidence="1">Membrane dipeptidase</fullName>
    </submittedName>
</protein>
<organism evidence="1 2">
    <name type="scientific">Clostridium senegalense</name>
    <dbReference type="NCBI Taxonomy" id="1465809"/>
    <lineage>
        <taxon>Bacteria</taxon>
        <taxon>Bacillati</taxon>
        <taxon>Bacillota</taxon>
        <taxon>Clostridia</taxon>
        <taxon>Eubacteriales</taxon>
        <taxon>Clostridiaceae</taxon>
        <taxon>Clostridium</taxon>
    </lineage>
</organism>
<dbReference type="Proteomes" id="UP000481872">
    <property type="component" value="Unassembled WGS sequence"/>
</dbReference>